<name>A0A8T5VPZ9_9BRAD</name>
<accession>A0A8T5VPZ9</accession>
<gene>
    <name evidence="1" type="ORF">HAP41_0000006115</name>
</gene>
<dbReference type="AlphaFoldDB" id="A0A8T5VPZ9"/>
<proteinExistence type="predicted"/>
<sequence length="131" mass="15167">MKDYNAIRDLETIHRKLASVAPDGYGDEALYFIADMSVQERNVAVIILQDVEELLAVFRHKLKDLASCYTRANAENLNQFFTHELNSIYYKVELTSVRSRPTMWFKKGGGFSDLILESWANKLDFEWPKAD</sequence>
<dbReference type="EMBL" id="CP096255">
    <property type="protein sequence ID" value="UPT88651.1"/>
    <property type="molecule type" value="Genomic_DNA"/>
</dbReference>
<reference evidence="1" key="1">
    <citation type="journal article" date="2017" name="Syst. Appl. Microbiol.">
        <title>Soybeans inoculated with root zone soils of Canadian native legumes harbour diverse and novel Bradyrhizobium spp. that possess agricultural potential.</title>
        <authorList>
            <person name="Bromfield E.S.P."/>
            <person name="Cloutier S."/>
            <person name="Tambong J.T."/>
            <person name="Tran Thi T.V."/>
        </authorList>
    </citation>
    <scope>NUCLEOTIDE SEQUENCE</scope>
    <source>
        <strain evidence="1">1S5</strain>
    </source>
</reference>
<evidence type="ECO:0000313" key="1">
    <source>
        <dbReference type="EMBL" id="UPT88651.1"/>
    </source>
</evidence>
<reference evidence="1" key="2">
    <citation type="submission" date="2022-04" db="EMBL/GenBank/DDBJ databases">
        <authorList>
            <person name="Bromfield E.S.P."/>
            <person name="Cloutier S."/>
        </authorList>
    </citation>
    <scope>NUCLEOTIDE SEQUENCE</scope>
    <source>
        <strain evidence="1">1S5</strain>
    </source>
</reference>
<evidence type="ECO:0000313" key="2">
    <source>
        <dbReference type="Proteomes" id="UP000551709"/>
    </source>
</evidence>
<dbReference type="RefSeq" id="WP_166104310.1">
    <property type="nucleotide sequence ID" value="NZ_CP096251.1"/>
</dbReference>
<dbReference type="Proteomes" id="UP000551709">
    <property type="component" value="Chromosome"/>
</dbReference>
<organism evidence="1 2">
    <name type="scientific">Bradyrhizobium barranii subsp. apii</name>
    <dbReference type="NCBI Taxonomy" id="2819348"/>
    <lineage>
        <taxon>Bacteria</taxon>
        <taxon>Pseudomonadati</taxon>
        <taxon>Pseudomonadota</taxon>
        <taxon>Alphaproteobacteria</taxon>
        <taxon>Hyphomicrobiales</taxon>
        <taxon>Nitrobacteraceae</taxon>
        <taxon>Bradyrhizobium</taxon>
        <taxon>Bradyrhizobium barranii</taxon>
    </lineage>
</organism>
<protein>
    <submittedName>
        <fullName evidence="1">Uncharacterized protein</fullName>
    </submittedName>
</protein>